<evidence type="ECO:0000313" key="3">
    <source>
        <dbReference type="Proteomes" id="UP001168821"/>
    </source>
</evidence>
<keyword evidence="3" id="KW-1185">Reference proteome</keyword>
<dbReference type="EMBL" id="JALNTZ010000009">
    <property type="protein sequence ID" value="KAJ3641458.1"/>
    <property type="molecule type" value="Genomic_DNA"/>
</dbReference>
<name>A0AA38HPM6_9CUCU</name>
<reference evidence="2" key="1">
    <citation type="journal article" date="2023" name="G3 (Bethesda)">
        <title>Whole genome assemblies of Zophobas morio and Tenebrio molitor.</title>
        <authorList>
            <person name="Kaur S."/>
            <person name="Stinson S.A."/>
            <person name="diCenzo G.C."/>
        </authorList>
    </citation>
    <scope>NUCLEOTIDE SEQUENCE</scope>
    <source>
        <strain evidence="2">QUZm001</strain>
    </source>
</reference>
<organism evidence="2 3">
    <name type="scientific">Zophobas morio</name>
    <dbReference type="NCBI Taxonomy" id="2755281"/>
    <lineage>
        <taxon>Eukaryota</taxon>
        <taxon>Metazoa</taxon>
        <taxon>Ecdysozoa</taxon>
        <taxon>Arthropoda</taxon>
        <taxon>Hexapoda</taxon>
        <taxon>Insecta</taxon>
        <taxon>Pterygota</taxon>
        <taxon>Neoptera</taxon>
        <taxon>Endopterygota</taxon>
        <taxon>Coleoptera</taxon>
        <taxon>Polyphaga</taxon>
        <taxon>Cucujiformia</taxon>
        <taxon>Tenebrionidae</taxon>
        <taxon>Zophobas</taxon>
    </lineage>
</organism>
<accession>A0AA38HPM6</accession>
<gene>
    <name evidence="2" type="ORF">Zmor_027965</name>
</gene>
<dbReference type="Proteomes" id="UP001168821">
    <property type="component" value="Unassembled WGS sequence"/>
</dbReference>
<evidence type="ECO:0000256" key="1">
    <source>
        <dbReference type="SAM" id="MobiDB-lite"/>
    </source>
</evidence>
<feature type="region of interest" description="Disordered" evidence="1">
    <location>
        <begin position="106"/>
        <end position="152"/>
    </location>
</feature>
<comment type="caution">
    <text evidence="2">The sequence shown here is derived from an EMBL/GenBank/DDBJ whole genome shotgun (WGS) entry which is preliminary data.</text>
</comment>
<dbReference type="AlphaFoldDB" id="A0AA38HPM6"/>
<proteinExistence type="predicted"/>
<feature type="compositionally biased region" description="Basic and acidic residues" evidence="1">
    <location>
        <begin position="130"/>
        <end position="145"/>
    </location>
</feature>
<protein>
    <submittedName>
        <fullName evidence="2">Uncharacterized protein</fullName>
    </submittedName>
</protein>
<evidence type="ECO:0000313" key="2">
    <source>
        <dbReference type="EMBL" id="KAJ3641458.1"/>
    </source>
</evidence>
<sequence>MVAEERTFEECVAELEIISDSDNDTECPVVHIKPQPSKIRILDNVLLGSGTSRDTSTSSGDDVARTEISVAETDVSAMIETFIKSVVGTEASEAVDSVVKELMTKESSQLNAAEGEEPSQLKEVEEEESSQMKEAEEEEPSHLKDAEEEESS</sequence>